<dbReference type="PANTHER" id="PTHR11601">
    <property type="entry name" value="CYSTEINE DESULFURYLASE FAMILY MEMBER"/>
    <property type="match status" value="1"/>
</dbReference>
<keyword evidence="6" id="KW-0408">Iron</keyword>
<comment type="cofactor">
    <cofactor evidence="1">
        <name>pyridoxal 5'-phosphate</name>
        <dbReference type="ChEBI" id="CHEBI:597326"/>
    </cofactor>
</comment>
<comment type="catalytic activity">
    <reaction evidence="8">
        <text>(sulfur carrier)-H + L-cysteine = (sulfur carrier)-SH + L-alanine</text>
        <dbReference type="Rhea" id="RHEA:43892"/>
        <dbReference type="Rhea" id="RHEA-COMP:14737"/>
        <dbReference type="Rhea" id="RHEA-COMP:14739"/>
        <dbReference type="ChEBI" id="CHEBI:29917"/>
        <dbReference type="ChEBI" id="CHEBI:35235"/>
        <dbReference type="ChEBI" id="CHEBI:57972"/>
        <dbReference type="ChEBI" id="CHEBI:64428"/>
        <dbReference type="EC" id="2.8.1.7"/>
    </reaction>
</comment>
<keyword evidence="4" id="KW-0479">Metal-binding</keyword>
<evidence type="ECO:0000256" key="7">
    <source>
        <dbReference type="ARBA" id="ARBA00023014"/>
    </source>
</evidence>
<dbReference type="GO" id="GO:0046872">
    <property type="term" value="F:metal ion binding"/>
    <property type="evidence" value="ECO:0007669"/>
    <property type="project" value="UniProtKB-KW"/>
</dbReference>
<evidence type="ECO:0000256" key="6">
    <source>
        <dbReference type="ARBA" id="ARBA00023004"/>
    </source>
</evidence>
<evidence type="ECO:0000256" key="8">
    <source>
        <dbReference type="ARBA" id="ARBA00050776"/>
    </source>
</evidence>
<protein>
    <submittedName>
        <fullName evidence="10">Cysteine desulfurase</fullName>
    </submittedName>
</protein>
<dbReference type="AlphaFoldDB" id="A0A9D1MF31"/>
<dbReference type="InterPro" id="IPR016454">
    <property type="entry name" value="Cysteine_dSase"/>
</dbReference>
<dbReference type="PANTHER" id="PTHR11601:SF34">
    <property type="entry name" value="CYSTEINE DESULFURASE"/>
    <property type="match status" value="1"/>
</dbReference>
<keyword evidence="5" id="KW-0663">Pyridoxal phosphate</keyword>
<evidence type="ECO:0000256" key="3">
    <source>
        <dbReference type="ARBA" id="ARBA00022679"/>
    </source>
</evidence>
<evidence type="ECO:0000313" key="10">
    <source>
        <dbReference type="EMBL" id="HIU59094.1"/>
    </source>
</evidence>
<dbReference type="GO" id="GO:0051536">
    <property type="term" value="F:iron-sulfur cluster binding"/>
    <property type="evidence" value="ECO:0007669"/>
    <property type="project" value="UniProtKB-KW"/>
</dbReference>
<dbReference type="InterPro" id="IPR015424">
    <property type="entry name" value="PyrdxlP-dep_Trfase"/>
</dbReference>
<evidence type="ECO:0000313" key="11">
    <source>
        <dbReference type="Proteomes" id="UP000824081"/>
    </source>
</evidence>
<evidence type="ECO:0000256" key="5">
    <source>
        <dbReference type="ARBA" id="ARBA00022898"/>
    </source>
</evidence>
<dbReference type="Proteomes" id="UP000824081">
    <property type="component" value="Unassembled WGS sequence"/>
</dbReference>
<dbReference type="InterPro" id="IPR000192">
    <property type="entry name" value="Aminotrans_V_dom"/>
</dbReference>
<sequence>METGTRIYFDHAATTPLDREVFEKMRPYFTDVFGNADSLHSFGREGMRAVDESRDLIASLIGARPEEVYFTSGGTESDNWAILGAARAQRKKGKPKVLISAVEHHAAISAGERLEKEGIPVGRIPVNKEGRAEPETVRAMLTPEVGLVAVMAANNETGAVQPFRECARLAHENGSLFFTDAVQAAPYLRIDVEDWGADLLSFSAHKFYGPKGIGALYIRRGTGMERLISGGEQERGLRGGTVNVPSVVGLAAAYEKTLRDLDKNNAKIRALKMLFLKEFFAEIPEARINGGGESLPGILNLRLPGVDNAAFLFNMDLHGVALSAGSACAASSLKPSHVLTAMGLSEKEAGSSVRLSFGRDNTEEEIVRGAALAAEICKKIRG</sequence>
<evidence type="ECO:0000259" key="9">
    <source>
        <dbReference type="Pfam" id="PF00266"/>
    </source>
</evidence>
<keyword evidence="3" id="KW-0808">Transferase</keyword>
<dbReference type="InterPro" id="IPR015421">
    <property type="entry name" value="PyrdxlP-dep_Trfase_major"/>
</dbReference>
<reference evidence="10" key="1">
    <citation type="submission" date="2020-10" db="EMBL/GenBank/DDBJ databases">
        <authorList>
            <person name="Gilroy R."/>
        </authorList>
    </citation>
    <scope>NUCLEOTIDE SEQUENCE</scope>
    <source>
        <strain evidence="10">11687</strain>
    </source>
</reference>
<dbReference type="Gene3D" id="3.40.640.10">
    <property type="entry name" value="Type I PLP-dependent aspartate aminotransferase-like (Major domain)"/>
    <property type="match status" value="1"/>
</dbReference>
<keyword evidence="7" id="KW-0411">Iron-sulfur</keyword>
<feature type="domain" description="Aminotransferase class V" evidence="9">
    <location>
        <begin position="7"/>
        <end position="366"/>
    </location>
</feature>
<dbReference type="FunFam" id="3.40.640.10:FF:000084">
    <property type="entry name" value="IscS-like cysteine desulfurase"/>
    <property type="match status" value="1"/>
</dbReference>
<evidence type="ECO:0000256" key="2">
    <source>
        <dbReference type="ARBA" id="ARBA00006490"/>
    </source>
</evidence>
<proteinExistence type="inferred from homology"/>
<organism evidence="10 11">
    <name type="scientific">Candidatus Scatosoma pullistercoris</name>
    <dbReference type="NCBI Taxonomy" id="2840934"/>
    <lineage>
        <taxon>Bacteria</taxon>
        <taxon>Bacillati</taxon>
        <taxon>Bacillota</taxon>
        <taxon>Clostridia</taxon>
        <taxon>Candidatus Scatosoma</taxon>
    </lineage>
</organism>
<reference evidence="10" key="2">
    <citation type="journal article" date="2021" name="PeerJ">
        <title>Extensive microbial diversity within the chicken gut microbiome revealed by metagenomics and culture.</title>
        <authorList>
            <person name="Gilroy R."/>
            <person name="Ravi A."/>
            <person name="Getino M."/>
            <person name="Pursley I."/>
            <person name="Horton D.L."/>
            <person name="Alikhan N.F."/>
            <person name="Baker D."/>
            <person name="Gharbi K."/>
            <person name="Hall N."/>
            <person name="Watson M."/>
            <person name="Adriaenssens E.M."/>
            <person name="Foster-Nyarko E."/>
            <person name="Jarju S."/>
            <person name="Secka A."/>
            <person name="Antonio M."/>
            <person name="Oren A."/>
            <person name="Chaudhuri R.R."/>
            <person name="La Ragione R."/>
            <person name="Hildebrand F."/>
            <person name="Pallen M.J."/>
        </authorList>
    </citation>
    <scope>NUCLEOTIDE SEQUENCE</scope>
    <source>
        <strain evidence="10">11687</strain>
    </source>
</reference>
<dbReference type="Gene3D" id="1.10.260.50">
    <property type="match status" value="1"/>
</dbReference>
<dbReference type="InterPro" id="IPR015422">
    <property type="entry name" value="PyrdxlP-dep_Trfase_small"/>
</dbReference>
<dbReference type="PIRSF" id="PIRSF005572">
    <property type="entry name" value="NifS"/>
    <property type="match status" value="1"/>
</dbReference>
<comment type="caution">
    <text evidence="10">The sequence shown here is derived from an EMBL/GenBank/DDBJ whole genome shotgun (WGS) entry which is preliminary data.</text>
</comment>
<dbReference type="EMBL" id="DVMZ01000085">
    <property type="protein sequence ID" value="HIU59094.1"/>
    <property type="molecule type" value="Genomic_DNA"/>
</dbReference>
<dbReference type="Gene3D" id="3.90.1150.10">
    <property type="entry name" value="Aspartate Aminotransferase, domain 1"/>
    <property type="match status" value="1"/>
</dbReference>
<dbReference type="GO" id="GO:0031071">
    <property type="term" value="F:cysteine desulfurase activity"/>
    <property type="evidence" value="ECO:0007669"/>
    <property type="project" value="UniProtKB-EC"/>
</dbReference>
<accession>A0A9D1MF31</accession>
<comment type="similarity">
    <text evidence="2">Belongs to the class-V pyridoxal-phosphate-dependent aminotransferase family. NifS/IscS subfamily.</text>
</comment>
<gene>
    <name evidence="10" type="ORF">IAC57_03225</name>
</gene>
<dbReference type="Pfam" id="PF00266">
    <property type="entry name" value="Aminotran_5"/>
    <property type="match status" value="1"/>
</dbReference>
<evidence type="ECO:0000256" key="1">
    <source>
        <dbReference type="ARBA" id="ARBA00001933"/>
    </source>
</evidence>
<evidence type="ECO:0000256" key="4">
    <source>
        <dbReference type="ARBA" id="ARBA00022723"/>
    </source>
</evidence>
<dbReference type="SUPFAM" id="SSF53383">
    <property type="entry name" value="PLP-dependent transferases"/>
    <property type="match status" value="1"/>
</dbReference>
<name>A0A9D1MF31_9FIRM</name>